<evidence type="ECO:0000256" key="4">
    <source>
        <dbReference type="ARBA" id="ARBA00023136"/>
    </source>
</evidence>
<comment type="subcellular location">
    <subcellularLocation>
        <location evidence="1">Membrane</location>
    </subcellularLocation>
</comment>
<evidence type="ECO:0000259" key="5">
    <source>
        <dbReference type="Pfam" id="PF01094"/>
    </source>
</evidence>
<protein>
    <submittedName>
        <fullName evidence="6">GRIA3-like protein</fullName>
    </submittedName>
</protein>
<dbReference type="Gene3D" id="3.40.50.2300">
    <property type="match status" value="2"/>
</dbReference>
<dbReference type="EMBL" id="CP111014">
    <property type="protein sequence ID" value="WAR00594.1"/>
    <property type="molecule type" value="Genomic_DNA"/>
</dbReference>
<evidence type="ECO:0000256" key="2">
    <source>
        <dbReference type="ARBA" id="ARBA00022692"/>
    </source>
</evidence>
<keyword evidence="2" id="KW-0812">Transmembrane</keyword>
<keyword evidence="3" id="KW-1133">Transmembrane helix</keyword>
<dbReference type="Pfam" id="PF01094">
    <property type="entry name" value="ANF_receptor"/>
    <property type="match status" value="1"/>
</dbReference>
<dbReference type="SUPFAM" id="SSF53822">
    <property type="entry name" value="Periplasmic binding protein-like I"/>
    <property type="match status" value="1"/>
</dbReference>
<evidence type="ECO:0000313" key="7">
    <source>
        <dbReference type="Proteomes" id="UP001164746"/>
    </source>
</evidence>
<keyword evidence="7" id="KW-1185">Reference proteome</keyword>
<name>A0ABY7DU26_MYAAR</name>
<organism evidence="6 7">
    <name type="scientific">Mya arenaria</name>
    <name type="common">Soft-shell clam</name>
    <dbReference type="NCBI Taxonomy" id="6604"/>
    <lineage>
        <taxon>Eukaryota</taxon>
        <taxon>Metazoa</taxon>
        <taxon>Spiralia</taxon>
        <taxon>Lophotrochozoa</taxon>
        <taxon>Mollusca</taxon>
        <taxon>Bivalvia</taxon>
        <taxon>Autobranchia</taxon>
        <taxon>Heteroconchia</taxon>
        <taxon>Euheterodonta</taxon>
        <taxon>Imparidentia</taxon>
        <taxon>Neoheterodontei</taxon>
        <taxon>Myida</taxon>
        <taxon>Myoidea</taxon>
        <taxon>Myidae</taxon>
        <taxon>Mya</taxon>
    </lineage>
</organism>
<gene>
    <name evidence="6" type="ORF">MAR_024966</name>
</gene>
<keyword evidence="4" id="KW-0472">Membrane</keyword>
<reference evidence="6" key="1">
    <citation type="submission" date="2022-11" db="EMBL/GenBank/DDBJ databases">
        <title>Centuries of genome instability and evolution in soft-shell clam transmissible cancer (bioRxiv).</title>
        <authorList>
            <person name="Hart S.F.M."/>
            <person name="Yonemitsu M.A."/>
            <person name="Giersch R.M."/>
            <person name="Beal B.F."/>
            <person name="Arriagada G."/>
            <person name="Davis B.W."/>
            <person name="Ostrander E.A."/>
            <person name="Goff S.P."/>
            <person name="Metzger M.J."/>
        </authorList>
    </citation>
    <scope>NUCLEOTIDE SEQUENCE</scope>
    <source>
        <strain evidence="6">MELC-2E11</strain>
        <tissue evidence="6">Siphon/mantle</tissue>
    </source>
</reference>
<proteinExistence type="predicted"/>
<dbReference type="Proteomes" id="UP001164746">
    <property type="component" value="Chromosome 3"/>
</dbReference>
<dbReference type="InterPro" id="IPR001828">
    <property type="entry name" value="ANF_lig-bd_rcpt"/>
</dbReference>
<sequence length="99" mass="11200">VETALTVDAVAVLTTALVQLINRPDKLDILGFRRGELFLHMNCSADPIRAWEKGHLILEQVLNVTSQGMSGNIAFDKSGRRKDYSLDLYHLSYRSKLRK</sequence>
<dbReference type="InterPro" id="IPR028082">
    <property type="entry name" value="Peripla_BP_I"/>
</dbReference>
<accession>A0ABY7DU26</accession>
<feature type="non-terminal residue" evidence="6">
    <location>
        <position position="99"/>
    </location>
</feature>
<feature type="non-terminal residue" evidence="6">
    <location>
        <position position="1"/>
    </location>
</feature>
<evidence type="ECO:0000256" key="3">
    <source>
        <dbReference type="ARBA" id="ARBA00022989"/>
    </source>
</evidence>
<evidence type="ECO:0000256" key="1">
    <source>
        <dbReference type="ARBA" id="ARBA00004370"/>
    </source>
</evidence>
<evidence type="ECO:0000313" key="6">
    <source>
        <dbReference type="EMBL" id="WAR00594.1"/>
    </source>
</evidence>
<feature type="domain" description="Receptor ligand binding region" evidence="5">
    <location>
        <begin position="5"/>
        <end position="91"/>
    </location>
</feature>